<protein>
    <submittedName>
        <fullName evidence="1">Uncharacterized protein</fullName>
    </submittedName>
</protein>
<organism evidence="1">
    <name type="scientific">Anguilla anguilla</name>
    <name type="common">European freshwater eel</name>
    <name type="synonym">Muraena anguilla</name>
    <dbReference type="NCBI Taxonomy" id="7936"/>
    <lineage>
        <taxon>Eukaryota</taxon>
        <taxon>Metazoa</taxon>
        <taxon>Chordata</taxon>
        <taxon>Craniata</taxon>
        <taxon>Vertebrata</taxon>
        <taxon>Euteleostomi</taxon>
        <taxon>Actinopterygii</taxon>
        <taxon>Neopterygii</taxon>
        <taxon>Teleostei</taxon>
        <taxon>Anguilliformes</taxon>
        <taxon>Anguillidae</taxon>
        <taxon>Anguilla</taxon>
    </lineage>
</organism>
<dbReference type="AlphaFoldDB" id="A0A0E9PNX9"/>
<proteinExistence type="predicted"/>
<reference evidence="1" key="2">
    <citation type="journal article" date="2015" name="Fish Shellfish Immunol.">
        <title>Early steps in the European eel (Anguilla anguilla)-Vibrio vulnificus interaction in the gills: Role of the RtxA13 toxin.</title>
        <authorList>
            <person name="Callol A."/>
            <person name="Pajuelo D."/>
            <person name="Ebbesson L."/>
            <person name="Teles M."/>
            <person name="MacKenzie S."/>
            <person name="Amaro C."/>
        </authorList>
    </citation>
    <scope>NUCLEOTIDE SEQUENCE</scope>
</reference>
<evidence type="ECO:0000313" key="1">
    <source>
        <dbReference type="EMBL" id="JAH05765.1"/>
    </source>
</evidence>
<accession>A0A0E9PNX9</accession>
<dbReference type="EMBL" id="GBXM01102812">
    <property type="protein sequence ID" value="JAH05765.1"/>
    <property type="molecule type" value="Transcribed_RNA"/>
</dbReference>
<sequence length="74" mass="8781">MNSLHTTIKIRQGKYHKYTLSRVYIHFIRFMFTSSGLCALSQDLCSLHQVYVPLVRGYVPLVRVYVHFIRFMCP</sequence>
<reference evidence="1" key="1">
    <citation type="submission" date="2014-11" db="EMBL/GenBank/DDBJ databases">
        <authorList>
            <person name="Amaro Gonzalez C."/>
        </authorList>
    </citation>
    <scope>NUCLEOTIDE SEQUENCE</scope>
</reference>
<name>A0A0E9PNX9_ANGAN</name>